<keyword evidence="1" id="KW-0233">DNA recombination</keyword>
<evidence type="ECO:0000256" key="1">
    <source>
        <dbReference type="ARBA" id="ARBA00023172"/>
    </source>
</evidence>
<organism evidence="4 5">
    <name type="scientific">Mobilicoccus caccae</name>
    <dbReference type="NCBI Taxonomy" id="1859295"/>
    <lineage>
        <taxon>Bacteria</taxon>
        <taxon>Bacillati</taxon>
        <taxon>Actinomycetota</taxon>
        <taxon>Actinomycetes</taxon>
        <taxon>Micrococcales</taxon>
        <taxon>Dermatophilaceae</taxon>
        <taxon>Mobilicoccus</taxon>
    </lineage>
</organism>
<evidence type="ECO:0000313" key="5">
    <source>
        <dbReference type="Proteomes" id="UP001157126"/>
    </source>
</evidence>
<dbReference type="CDD" id="cd00798">
    <property type="entry name" value="INT_XerDC_C"/>
    <property type="match status" value="1"/>
</dbReference>
<dbReference type="InterPro" id="IPR013762">
    <property type="entry name" value="Integrase-like_cat_sf"/>
</dbReference>
<gene>
    <name evidence="4" type="ORF">GCM10025883_16900</name>
</gene>
<keyword evidence="5" id="KW-1185">Reference proteome</keyword>
<dbReference type="Pfam" id="PF00589">
    <property type="entry name" value="Phage_integrase"/>
    <property type="match status" value="1"/>
</dbReference>
<dbReference type="PANTHER" id="PTHR30349">
    <property type="entry name" value="PHAGE INTEGRASE-RELATED"/>
    <property type="match status" value="1"/>
</dbReference>
<comment type="caution">
    <text evidence="4">The sequence shown here is derived from an EMBL/GenBank/DDBJ whole genome shotgun (WGS) entry which is preliminary data.</text>
</comment>
<accession>A0ABQ6IQM7</accession>
<evidence type="ECO:0000256" key="2">
    <source>
        <dbReference type="SAM" id="MobiDB-lite"/>
    </source>
</evidence>
<dbReference type="InterPro" id="IPR011010">
    <property type="entry name" value="DNA_brk_join_enz"/>
</dbReference>
<feature type="region of interest" description="Disordered" evidence="2">
    <location>
        <begin position="1"/>
        <end position="22"/>
    </location>
</feature>
<protein>
    <recommendedName>
        <fullName evidence="3">Tyr recombinase domain-containing protein</fullName>
    </recommendedName>
</protein>
<dbReference type="EMBL" id="BSUO01000001">
    <property type="protein sequence ID" value="GMA39645.1"/>
    <property type="molecule type" value="Genomic_DNA"/>
</dbReference>
<dbReference type="PROSITE" id="PS51898">
    <property type="entry name" value="TYR_RECOMBINASE"/>
    <property type="match status" value="1"/>
</dbReference>
<proteinExistence type="predicted"/>
<reference evidence="5" key="1">
    <citation type="journal article" date="2019" name="Int. J. Syst. Evol. Microbiol.">
        <title>The Global Catalogue of Microorganisms (GCM) 10K type strain sequencing project: providing services to taxonomists for standard genome sequencing and annotation.</title>
        <authorList>
            <consortium name="The Broad Institute Genomics Platform"/>
            <consortium name="The Broad Institute Genome Sequencing Center for Infectious Disease"/>
            <person name="Wu L."/>
            <person name="Ma J."/>
        </authorList>
    </citation>
    <scope>NUCLEOTIDE SEQUENCE [LARGE SCALE GENOMIC DNA]</scope>
    <source>
        <strain evidence="5">NBRC 113072</strain>
    </source>
</reference>
<evidence type="ECO:0000313" key="4">
    <source>
        <dbReference type="EMBL" id="GMA39645.1"/>
    </source>
</evidence>
<sequence>MTAEDPAADVSPPLSPQRLPKAVSGDEVERLIEAAGAAPEPVGLRDRALIEVLYATGARISEVVGLVVDDLGEITLREASRLPEIRLVGKGDKERIVPVGSYAARALEDYLVRGRPVLAGRGRSRAAQHRVFLNTRGGALSRQSAWAVVAGAAERADLAGRIGPHTLRHSFATHLLDGGADVRVVQDLLGHANVTTTQIYTLVTAAHLRETYATAHPRAR</sequence>
<dbReference type="InterPro" id="IPR002104">
    <property type="entry name" value="Integrase_catalytic"/>
</dbReference>
<dbReference type="PANTHER" id="PTHR30349:SF81">
    <property type="entry name" value="TYROSINE RECOMBINASE XERC"/>
    <property type="match status" value="1"/>
</dbReference>
<dbReference type="SUPFAM" id="SSF56349">
    <property type="entry name" value="DNA breaking-rejoining enzymes"/>
    <property type="match status" value="1"/>
</dbReference>
<dbReference type="InterPro" id="IPR050090">
    <property type="entry name" value="Tyrosine_recombinase_XerCD"/>
</dbReference>
<feature type="domain" description="Tyr recombinase" evidence="3">
    <location>
        <begin position="18"/>
        <end position="213"/>
    </location>
</feature>
<dbReference type="Gene3D" id="1.10.443.10">
    <property type="entry name" value="Intergrase catalytic core"/>
    <property type="match status" value="1"/>
</dbReference>
<evidence type="ECO:0000259" key="3">
    <source>
        <dbReference type="PROSITE" id="PS51898"/>
    </source>
</evidence>
<dbReference type="Proteomes" id="UP001157126">
    <property type="component" value="Unassembled WGS sequence"/>
</dbReference>
<name>A0ABQ6IQM7_9MICO</name>